<evidence type="ECO:0000313" key="2">
    <source>
        <dbReference type="EMBL" id="CAK0884245.1"/>
    </source>
</evidence>
<feature type="compositionally biased region" description="Basic residues" evidence="1">
    <location>
        <begin position="180"/>
        <end position="189"/>
    </location>
</feature>
<name>A0ABN9WD63_9DINO</name>
<dbReference type="Proteomes" id="UP001189429">
    <property type="component" value="Unassembled WGS sequence"/>
</dbReference>
<dbReference type="EMBL" id="CAUYUJ010018520">
    <property type="protein sequence ID" value="CAK0884245.1"/>
    <property type="molecule type" value="Genomic_DNA"/>
</dbReference>
<reference evidence="2" key="1">
    <citation type="submission" date="2023-10" db="EMBL/GenBank/DDBJ databases">
        <authorList>
            <person name="Chen Y."/>
            <person name="Shah S."/>
            <person name="Dougan E. K."/>
            <person name="Thang M."/>
            <person name="Chan C."/>
        </authorList>
    </citation>
    <scope>NUCLEOTIDE SEQUENCE [LARGE SCALE GENOMIC DNA]</scope>
</reference>
<accession>A0ABN9WD63</accession>
<proteinExistence type="predicted"/>
<evidence type="ECO:0000313" key="3">
    <source>
        <dbReference type="Proteomes" id="UP001189429"/>
    </source>
</evidence>
<sequence>AGRAVGRRQIRAMQDCGFPIREKLDALRPVIPYLDSRGRCPAAYSWSSWGGPARRLSTDYEQMALMLRIKVDMDPRCEEARRALGICQRTRRAHGGGAAAAALKRLQIRPPRAPPNGSAEARRRLRGDYRVGLGKALDDTDELRWWSHRSQVQGLQRTSDRQWGVPALTAAGRPPDAARRASRSRGPSR</sequence>
<feature type="non-terminal residue" evidence="2">
    <location>
        <position position="1"/>
    </location>
</feature>
<comment type="caution">
    <text evidence="2">The sequence shown here is derived from an EMBL/GenBank/DDBJ whole genome shotgun (WGS) entry which is preliminary data.</text>
</comment>
<evidence type="ECO:0000256" key="1">
    <source>
        <dbReference type="SAM" id="MobiDB-lite"/>
    </source>
</evidence>
<organism evidence="2 3">
    <name type="scientific">Prorocentrum cordatum</name>
    <dbReference type="NCBI Taxonomy" id="2364126"/>
    <lineage>
        <taxon>Eukaryota</taxon>
        <taxon>Sar</taxon>
        <taxon>Alveolata</taxon>
        <taxon>Dinophyceae</taxon>
        <taxon>Prorocentrales</taxon>
        <taxon>Prorocentraceae</taxon>
        <taxon>Prorocentrum</taxon>
    </lineage>
</organism>
<protein>
    <submittedName>
        <fullName evidence="2">Uncharacterized protein</fullName>
    </submittedName>
</protein>
<gene>
    <name evidence="2" type="ORF">PCOR1329_LOCUS66238</name>
</gene>
<keyword evidence="3" id="KW-1185">Reference proteome</keyword>
<feature type="region of interest" description="Disordered" evidence="1">
    <location>
        <begin position="155"/>
        <end position="189"/>
    </location>
</feature>